<dbReference type="SUPFAM" id="SSF74650">
    <property type="entry name" value="Galactose mutarotase-like"/>
    <property type="match status" value="1"/>
</dbReference>
<dbReference type="InterPro" id="IPR014718">
    <property type="entry name" value="GH-type_carb-bd"/>
</dbReference>
<dbReference type="GO" id="GO:0003824">
    <property type="term" value="F:catalytic activity"/>
    <property type="evidence" value="ECO:0007669"/>
    <property type="project" value="InterPro"/>
</dbReference>
<dbReference type="EMBL" id="CP136920">
    <property type="protein sequence ID" value="WOO43279.1"/>
    <property type="molecule type" value="Genomic_DNA"/>
</dbReference>
<proteinExistence type="predicted"/>
<dbReference type="Gene3D" id="2.70.98.10">
    <property type="match status" value="1"/>
</dbReference>
<evidence type="ECO:0000313" key="2">
    <source>
        <dbReference type="Proteomes" id="UP001304300"/>
    </source>
</evidence>
<name>A0AAQ3LJD5_9BACT</name>
<gene>
    <name evidence="1" type="ORF">RZN69_09270</name>
</gene>
<dbReference type="AlphaFoldDB" id="A0AAQ3LJD5"/>
<dbReference type="Proteomes" id="UP001304300">
    <property type="component" value="Chromosome"/>
</dbReference>
<dbReference type="InterPro" id="IPR011013">
    <property type="entry name" value="Gal_mutarotase_sf_dom"/>
</dbReference>
<dbReference type="GO" id="GO:0005975">
    <property type="term" value="P:carbohydrate metabolic process"/>
    <property type="evidence" value="ECO:0007669"/>
    <property type="project" value="InterPro"/>
</dbReference>
<organism evidence="1 2">
    <name type="scientific">Rubellicoccus peritrichatus</name>
    <dbReference type="NCBI Taxonomy" id="3080537"/>
    <lineage>
        <taxon>Bacteria</taxon>
        <taxon>Pseudomonadati</taxon>
        <taxon>Verrucomicrobiota</taxon>
        <taxon>Opitutia</taxon>
        <taxon>Puniceicoccales</taxon>
        <taxon>Cerasicoccaceae</taxon>
        <taxon>Rubellicoccus</taxon>
    </lineage>
</organism>
<keyword evidence="2" id="KW-1185">Reference proteome</keyword>
<dbReference type="GO" id="GO:0030246">
    <property type="term" value="F:carbohydrate binding"/>
    <property type="evidence" value="ECO:0007669"/>
    <property type="project" value="InterPro"/>
</dbReference>
<accession>A0AAQ3LJD5</accession>
<reference evidence="1 2" key="1">
    <citation type="submission" date="2023-10" db="EMBL/GenBank/DDBJ databases">
        <title>Rubellicoccus peritrichatus gen. nov., sp. nov., isolated from an algae of coral reef tank.</title>
        <authorList>
            <person name="Luo J."/>
        </authorList>
    </citation>
    <scope>NUCLEOTIDE SEQUENCE [LARGE SCALE GENOMIC DNA]</scope>
    <source>
        <strain evidence="1 2">CR14</strain>
    </source>
</reference>
<evidence type="ECO:0008006" key="3">
    <source>
        <dbReference type="Google" id="ProtNLM"/>
    </source>
</evidence>
<evidence type="ECO:0000313" key="1">
    <source>
        <dbReference type="EMBL" id="WOO43279.1"/>
    </source>
</evidence>
<protein>
    <recommendedName>
        <fullName evidence="3">Galactose mutarotase-like enzyme</fullName>
    </recommendedName>
</protein>
<sequence length="330" mass="36818">MALSHYLAVVLACLPLLLSGAERYVRDQNGIEVLGLKNEYWNVEVAPLLGGKIYSLFDRQSGREWMWSRFEDRAIAKSDGEAFGNACLIGWDEILPTLEASTWKGNDLPGHGELWSSELDVDHVAWSDGVIQTMLDLDSLPLRYSREVSLDHNIISFRYSLENISDESIPFLWALHPLFSIEPGDQIEADFGEGIMQVVAAAGLKPLKAGDQLSWPGKERGLDLTRFSLGDVPKAGMKFFLASPRDGKITLLNDQSGDKLEIRYDTTALPWLGFWLARGVWGGAHHFALEPTNRLGEAIAEGDVHKDSAGWLQPGEIREWWLVLESKSNV</sequence>
<dbReference type="KEGG" id="puo:RZN69_09270"/>
<dbReference type="RefSeq" id="WP_317835824.1">
    <property type="nucleotide sequence ID" value="NZ_CP136920.1"/>
</dbReference>